<keyword evidence="5" id="KW-0378">Hydrolase</keyword>
<keyword evidence="6" id="KW-1015">Disulfide bond</keyword>
<keyword evidence="8" id="KW-0472">Membrane</keyword>
<evidence type="ECO:0000256" key="6">
    <source>
        <dbReference type="ARBA" id="ARBA00023157"/>
    </source>
</evidence>
<dbReference type="Pfam" id="PF00328">
    <property type="entry name" value="His_Phos_2"/>
    <property type="match status" value="1"/>
</dbReference>
<protein>
    <recommendedName>
        <fullName evidence="3">acid phosphatase</fullName>
        <ecNumber evidence="3">3.1.3.2</ecNumber>
    </recommendedName>
</protein>
<dbReference type="InterPro" id="IPR029033">
    <property type="entry name" value="His_PPase_superfam"/>
</dbReference>
<feature type="signal peptide" evidence="9">
    <location>
        <begin position="1"/>
        <end position="23"/>
    </location>
</feature>
<keyword evidence="7" id="KW-0325">Glycoprotein</keyword>
<evidence type="ECO:0000256" key="2">
    <source>
        <dbReference type="ARBA" id="ARBA00005375"/>
    </source>
</evidence>
<evidence type="ECO:0000256" key="3">
    <source>
        <dbReference type="ARBA" id="ARBA00012646"/>
    </source>
</evidence>
<dbReference type="EC" id="3.1.3.2" evidence="3"/>
<name>A0A183VZZ5_TRIRE</name>
<evidence type="ECO:0000256" key="5">
    <source>
        <dbReference type="ARBA" id="ARBA00022801"/>
    </source>
</evidence>
<dbReference type="OrthoDB" id="5821688at2759"/>
<dbReference type="Gene3D" id="3.40.50.1240">
    <property type="entry name" value="Phosphoglycerate mutase-like"/>
    <property type="match status" value="1"/>
</dbReference>
<dbReference type="InterPro" id="IPR050645">
    <property type="entry name" value="Histidine_acid_phosphatase"/>
</dbReference>
<keyword evidence="8" id="KW-0812">Transmembrane</keyword>
<evidence type="ECO:0000313" key="12">
    <source>
        <dbReference type="WBParaSite" id="TREG1_82440.4"/>
    </source>
</evidence>
<dbReference type="Proteomes" id="UP000050795">
    <property type="component" value="Unassembled WGS sequence"/>
</dbReference>
<dbReference type="InterPro" id="IPR000560">
    <property type="entry name" value="His_Pase_clade-2"/>
</dbReference>
<evidence type="ECO:0000313" key="11">
    <source>
        <dbReference type="WBParaSite" id="TREG1_82440.3"/>
    </source>
</evidence>
<accession>A0A183VZZ5</accession>
<evidence type="ECO:0000256" key="4">
    <source>
        <dbReference type="ARBA" id="ARBA00022729"/>
    </source>
</evidence>
<dbReference type="WBParaSite" id="TREG1_82440.4">
    <property type="protein sequence ID" value="TREG1_82440.4"/>
    <property type="gene ID" value="TREG1_82440"/>
</dbReference>
<dbReference type="AlphaFoldDB" id="A0A183VZZ5"/>
<reference evidence="10" key="1">
    <citation type="submission" date="2022-06" db="EMBL/GenBank/DDBJ databases">
        <authorList>
            <person name="Berger JAMES D."/>
            <person name="Berger JAMES D."/>
        </authorList>
    </citation>
    <scope>NUCLEOTIDE SEQUENCE [LARGE SCALE GENOMIC DNA]</scope>
</reference>
<feature type="transmembrane region" description="Helical" evidence="8">
    <location>
        <begin position="436"/>
        <end position="456"/>
    </location>
</feature>
<dbReference type="GO" id="GO:0003993">
    <property type="term" value="F:acid phosphatase activity"/>
    <property type="evidence" value="ECO:0007669"/>
    <property type="project" value="UniProtKB-EC"/>
</dbReference>
<dbReference type="PANTHER" id="PTHR11567">
    <property type="entry name" value="ACID PHOSPHATASE-RELATED"/>
    <property type="match status" value="1"/>
</dbReference>
<proteinExistence type="inferred from homology"/>
<reference evidence="11 12" key="2">
    <citation type="submission" date="2023-11" db="UniProtKB">
        <authorList>
            <consortium name="WormBaseParasite"/>
        </authorList>
    </citation>
    <scope>IDENTIFICATION</scope>
</reference>
<keyword evidence="8" id="KW-1133">Transmembrane helix</keyword>
<dbReference type="PROSITE" id="PS00616">
    <property type="entry name" value="HIS_ACID_PHOSPHAT_1"/>
    <property type="match status" value="1"/>
</dbReference>
<dbReference type="PANTHER" id="PTHR11567:SF211">
    <property type="entry name" value="PROSTATIC ACID PHOSPHATASE"/>
    <property type="match status" value="1"/>
</dbReference>
<comment type="catalytic activity">
    <reaction evidence="1">
        <text>a phosphate monoester + H2O = an alcohol + phosphate</text>
        <dbReference type="Rhea" id="RHEA:15017"/>
        <dbReference type="ChEBI" id="CHEBI:15377"/>
        <dbReference type="ChEBI" id="CHEBI:30879"/>
        <dbReference type="ChEBI" id="CHEBI:43474"/>
        <dbReference type="ChEBI" id="CHEBI:67140"/>
        <dbReference type="EC" id="3.1.3.2"/>
    </reaction>
</comment>
<feature type="chain" id="PRO_5044553796" description="acid phosphatase" evidence="9">
    <location>
        <begin position="24"/>
        <end position="475"/>
    </location>
</feature>
<dbReference type="CDD" id="cd07061">
    <property type="entry name" value="HP_HAP_like"/>
    <property type="match status" value="1"/>
</dbReference>
<dbReference type="SUPFAM" id="SSF53254">
    <property type="entry name" value="Phosphoglycerate mutase-like"/>
    <property type="match status" value="1"/>
</dbReference>
<evidence type="ECO:0000256" key="7">
    <source>
        <dbReference type="ARBA" id="ARBA00023180"/>
    </source>
</evidence>
<evidence type="ECO:0000256" key="1">
    <source>
        <dbReference type="ARBA" id="ARBA00000032"/>
    </source>
</evidence>
<comment type="similarity">
    <text evidence="2">Belongs to the histidine acid phosphatase family.</text>
</comment>
<keyword evidence="10" id="KW-1185">Reference proteome</keyword>
<sequence>MSRNIHSRLFSFIVYLLIYSTLAVKVNTEEETKDLIMVFILCRHGDRSPVHTFPTDPFRKLWKMGYGQLTAYGAKQHHELGQMIRKRYSTLIPEVYHKDEVLFRSSGTERTLMSANNFIRGLYQLEKESTNHLPPVFSRLVNEDHLLKMSSKCPKFKRLFNNLMNSSAVFQKAYSLQDFFSYLERMTGYTFPKDRSSPENFYPAWRLCDPITIWVEQGLPSIPKWVTNDVYQKCASLLDFKHYIRFSEPHLTRLRGGPLAGHLVDLFRERINRELKTKHQNNHPDENHHSSEGLHRRFVAYFAHDSTLAALMSHLGVYNGLKPPLASCLIIELHRPSSSTIEDFHLNFYYFNETKLPLNNTVKLISLWPPYCGGAFSTANSSCPFEKFESSIYGTFATDISRECYEDADQMSTVTTTATTRLTKPRVMGMFESYCYYPQLLTLVLFQTAVVCYLIVRFLRIPMMYIVNSLRYLRL</sequence>
<evidence type="ECO:0000256" key="9">
    <source>
        <dbReference type="SAM" id="SignalP"/>
    </source>
</evidence>
<dbReference type="InterPro" id="IPR033379">
    <property type="entry name" value="Acid_Pase_AS"/>
</dbReference>
<dbReference type="WBParaSite" id="TREG1_82440.3">
    <property type="protein sequence ID" value="TREG1_82440.3"/>
    <property type="gene ID" value="TREG1_82440"/>
</dbReference>
<organism evidence="10 12">
    <name type="scientific">Trichobilharzia regenti</name>
    <name type="common">Nasal bird schistosome</name>
    <dbReference type="NCBI Taxonomy" id="157069"/>
    <lineage>
        <taxon>Eukaryota</taxon>
        <taxon>Metazoa</taxon>
        <taxon>Spiralia</taxon>
        <taxon>Lophotrochozoa</taxon>
        <taxon>Platyhelminthes</taxon>
        <taxon>Trematoda</taxon>
        <taxon>Digenea</taxon>
        <taxon>Strigeidida</taxon>
        <taxon>Schistosomatoidea</taxon>
        <taxon>Schistosomatidae</taxon>
        <taxon>Trichobilharzia</taxon>
    </lineage>
</organism>
<keyword evidence="4 9" id="KW-0732">Signal</keyword>
<evidence type="ECO:0000256" key="8">
    <source>
        <dbReference type="SAM" id="Phobius"/>
    </source>
</evidence>
<evidence type="ECO:0000313" key="10">
    <source>
        <dbReference type="Proteomes" id="UP000050795"/>
    </source>
</evidence>